<proteinExistence type="predicted"/>
<dbReference type="EMBL" id="CM023490">
    <property type="protein sequence ID" value="KAH6943061.1"/>
    <property type="molecule type" value="Genomic_DNA"/>
</dbReference>
<sequence length="100" mass="10516">MSHPTCMGAGPFCESVERGWPKPPSRIRSASGDTGPRPGKPESGTLDFSQPHSKLLPYLATNETTDPPKSEQATGDPLAPAADAHVPIPDDSFAYPPGPH</sequence>
<protein>
    <submittedName>
        <fullName evidence="1">Uncharacterized protein</fullName>
    </submittedName>
</protein>
<gene>
    <name evidence="1" type="ORF">HPB50_015010</name>
</gene>
<dbReference type="Proteomes" id="UP000821845">
    <property type="component" value="Chromosome 10"/>
</dbReference>
<reference evidence="1" key="1">
    <citation type="submission" date="2020-05" db="EMBL/GenBank/DDBJ databases">
        <title>Large-scale comparative analyses of tick genomes elucidate their genetic diversity and vector capacities.</title>
        <authorList>
            <person name="Jia N."/>
            <person name="Wang J."/>
            <person name="Shi W."/>
            <person name="Du L."/>
            <person name="Sun Y."/>
            <person name="Zhan W."/>
            <person name="Jiang J."/>
            <person name="Wang Q."/>
            <person name="Zhang B."/>
            <person name="Ji P."/>
            <person name="Sakyi L.B."/>
            <person name="Cui X."/>
            <person name="Yuan T."/>
            <person name="Jiang B."/>
            <person name="Yang W."/>
            <person name="Lam T.T.-Y."/>
            <person name="Chang Q."/>
            <person name="Ding S."/>
            <person name="Wang X."/>
            <person name="Zhu J."/>
            <person name="Ruan X."/>
            <person name="Zhao L."/>
            <person name="Wei J."/>
            <person name="Que T."/>
            <person name="Du C."/>
            <person name="Cheng J."/>
            <person name="Dai P."/>
            <person name="Han X."/>
            <person name="Huang E."/>
            <person name="Gao Y."/>
            <person name="Liu J."/>
            <person name="Shao H."/>
            <person name="Ye R."/>
            <person name="Li L."/>
            <person name="Wei W."/>
            <person name="Wang X."/>
            <person name="Wang C."/>
            <person name="Yang T."/>
            <person name="Huo Q."/>
            <person name="Li W."/>
            <person name="Guo W."/>
            <person name="Chen H."/>
            <person name="Zhou L."/>
            <person name="Ni X."/>
            <person name="Tian J."/>
            <person name="Zhou Y."/>
            <person name="Sheng Y."/>
            <person name="Liu T."/>
            <person name="Pan Y."/>
            <person name="Xia L."/>
            <person name="Li J."/>
            <person name="Zhao F."/>
            <person name="Cao W."/>
        </authorList>
    </citation>
    <scope>NUCLEOTIDE SEQUENCE</scope>
    <source>
        <strain evidence="1">Hyas-2018</strain>
    </source>
</reference>
<keyword evidence="2" id="KW-1185">Reference proteome</keyword>
<accession>A0ACB7T9X9</accession>
<organism evidence="1 2">
    <name type="scientific">Hyalomma asiaticum</name>
    <name type="common">Tick</name>
    <dbReference type="NCBI Taxonomy" id="266040"/>
    <lineage>
        <taxon>Eukaryota</taxon>
        <taxon>Metazoa</taxon>
        <taxon>Ecdysozoa</taxon>
        <taxon>Arthropoda</taxon>
        <taxon>Chelicerata</taxon>
        <taxon>Arachnida</taxon>
        <taxon>Acari</taxon>
        <taxon>Parasitiformes</taxon>
        <taxon>Ixodida</taxon>
        <taxon>Ixodoidea</taxon>
        <taxon>Ixodidae</taxon>
        <taxon>Hyalomminae</taxon>
        <taxon>Hyalomma</taxon>
    </lineage>
</organism>
<evidence type="ECO:0000313" key="2">
    <source>
        <dbReference type="Proteomes" id="UP000821845"/>
    </source>
</evidence>
<evidence type="ECO:0000313" key="1">
    <source>
        <dbReference type="EMBL" id="KAH6943061.1"/>
    </source>
</evidence>
<name>A0ACB7T9X9_HYAAI</name>
<comment type="caution">
    <text evidence="1">The sequence shown here is derived from an EMBL/GenBank/DDBJ whole genome shotgun (WGS) entry which is preliminary data.</text>
</comment>